<reference evidence="1" key="1">
    <citation type="journal article" date="2014" name="Peptides">
        <title>Transcriptome analysis of neuropeptides and G-protein coupled receptors (GPCRs) for neuropeptides in the brown planthopper Nilaparvata lugens.</title>
        <authorList>
            <person name="Tanaka Y."/>
            <person name="Suetsugu Y."/>
            <person name="Yamamoto K."/>
            <person name="Noda H."/>
            <person name="Shinoda T."/>
        </authorList>
    </citation>
    <scope>NUCLEOTIDE SEQUENCE</scope>
</reference>
<evidence type="ECO:0000313" key="1">
    <source>
        <dbReference type="EMBL" id="BAO00961.1"/>
    </source>
</evidence>
<dbReference type="EMBL" id="AB817264">
    <property type="protein sequence ID" value="BAO00961.1"/>
    <property type="molecule type" value="mRNA"/>
</dbReference>
<protein>
    <submittedName>
        <fullName evidence="1">Kinin</fullName>
    </submittedName>
</protein>
<dbReference type="OrthoDB" id="6066929at2759"/>
<dbReference type="AlphaFoldDB" id="U3U441"/>
<name>U3U441_NILLU</name>
<sequence>MVVAGLTIQLASCKVQAQGEGESDCLDTDCKSRQPWTESAVKRQPLLSRWDCLDADCKSRQPWTQSTVKRQPLLSTWGSQRLSDLFYFDYKRRPAFSSWGGKRGPAFSSWGGKRSVPSNASNYVTIPYYTSDTSEPLNEDWNDIDTSKLHLHSIPEKVPSIPFSSTWVPRDENFLDSSVPGEKSYLKCIPFEEILYEPQSDNEMDKLYKQGDTLSNIDGKRAAAFNSWGGKRNAAFSSWGVNDLLLSTAGEVRGMQLLTAGVVRGLQLLTAGEERGLRN</sequence>
<gene>
    <name evidence="1" type="primary">kin</name>
</gene>
<organism evidence="1">
    <name type="scientific">Nilaparvata lugens</name>
    <name type="common">Brown planthopper</name>
    <dbReference type="NCBI Taxonomy" id="108931"/>
    <lineage>
        <taxon>Eukaryota</taxon>
        <taxon>Metazoa</taxon>
        <taxon>Ecdysozoa</taxon>
        <taxon>Arthropoda</taxon>
        <taxon>Hexapoda</taxon>
        <taxon>Insecta</taxon>
        <taxon>Pterygota</taxon>
        <taxon>Neoptera</taxon>
        <taxon>Paraneoptera</taxon>
        <taxon>Hemiptera</taxon>
        <taxon>Auchenorrhyncha</taxon>
        <taxon>Fulgoroidea</taxon>
        <taxon>Delphacidae</taxon>
        <taxon>Delphacinae</taxon>
        <taxon>Nilaparvata</taxon>
    </lineage>
</organism>
<accession>U3U441</accession>
<proteinExistence type="evidence at transcript level"/>